<feature type="region of interest" description="Disordered" evidence="1">
    <location>
        <begin position="1"/>
        <end position="44"/>
    </location>
</feature>
<protein>
    <submittedName>
        <fullName evidence="2">Uncharacterized protein</fullName>
    </submittedName>
</protein>
<name>A0ABP0I2D3_9DINO</name>
<accession>A0ABP0I2D3</accession>
<feature type="compositionally biased region" description="Polar residues" evidence="1">
    <location>
        <begin position="13"/>
        <end position="27"/>
    </location>
</feature>
<dbReference type="Proteomes" id="UP001642484">
    <property type="component" value="Unassembled WGS sequence"/>
</dbReference>
<reference evidence="2 3" key="1">
    <citation type="submission" date="2024-02" db="EMBL/GenBank/DDBJ databases">
        <authorList>
            <person name="Chen Y."/>
            <person name="Shah S."/>
            <person name="Dougan E. K."/>
            <person name="Thang M."/>
            <person name="Chan C."/>
        </authorList>
    </citation>
    <scope>NUCLEOTIDE SEQUENCE [LARGE SCALE GENOMIC DNA]</scope>
</reference>
<comment type="caution">
    <text evidence="2">The sequence shown here is derived from an EMBL/GenBank/DDBJ whole genome shotgun (WGS) entry which is preliminary data.</text>
</comment>
<dbReference type="EMBL" id="CAXAMN010001891">
    <property type="protein sequence ID" value="CAK8996747.1"/>
    <property type="molecule type" value="Genomic_DNA"/>
</dbReference>
<proteinExistence type="predicted"/>
<keyword evidence="3" id="KW-1185">Reference proteome</keyword>
<evidence type="ECO:0000313" key="3">
    <source>
        <dbReference type="Proteomes" id="UP001642484"/>
    </source>
</evidence>
<evidence type="ECO:0000313" key="2">
    <source>
        <dbReference type="EMBL" id="CAK8996747.1"/>
    </source>
</evidence>
<evidence type="ECO:0000256" key="1">
    <source>
        <dbReference type="SAM" id="MobiDB-lite"/>
    </source>
</evidence>
<organism evidence="2 3">
    <name type="scientific">Durusdinium trenchii</name>
    <dbReference type="NCBI Taxonomy" id="1381693"/>
    <lineage>
        <taxon>Eukaryota</taxon>
        <taxon>Sar</taxon>
        <taxon>Alveolata</taxon>
        <taxon>Dinophyceae</taxon>
        <taxon>Suessiales</taxon>
        <taxon>Symbiodiniaceae</taxon>
        <taxon>Durusdinium</taxon>
    </lineage>
</organism>
<sequence length="116" mass="12818">MFFCEKRIHRGPQQRSSTHLTTSSGRGHQSRFHHPKTSSPSDNCSFDTLSLPPGTGNVMGVHLHYSDTHPVASRCLYLATHPPSTIVNARSKTIAPFRKMLLASLYALCSHSNGPY</sequence>
<gene>
    <name evidence="2" type="ORF">CCMP2556_LOCUS4587</name>
</gene>